<evidence type="ECO:0000313" key="2">
    <source>
        <dbReference type="EMBL" id="GIX92339.1"/>
    </source>
</evidence>
<proteinExistence type="predicted"/>
<sequence>MSARFETNSSSLALSPPSSFTNSSFALSHSSSFTRSSSFALSLQLRSQTLLSHYLIHLRSHALLLSYYLLNLFLSHYLLHFRSHALLHLLEPNSKIPPCGFL</sequence>
<protein>
    <submittedName>
        <fullName evidence="2">Uncharacterized protein</fullName>
    </submittedName>
</protein>
<dbReference type="EMBL" id="BPLQ01002387">
    <property type="protein sequence ID" value="GIX92339.1"/>
    <property type="molecule type" value="Genomic_DNA"/>
</dbReference>
<feature type="compositionally biased region" description="Low complexity" evidence="1">
    <location>
        <begin position="9"/>
        <end position="26"/>
    </location>
</feature>
<evidence type="ECO:0000313" key="3">
    <source>
        <dbReference type="Proteomes" id="UP001054837"/>
    </source>
</evidence>
<feature type="region of interest" description="Disordered" evidence="1">
    <location>
        <begin position="1"/>
        <end position="26"/>
    </location>
</feature>
<gene>
    <name evidence="2" type="ORF">CDAR_621921</name>
</gene>
<comment type="caution">
    <text evidence="2">The sequence shown here is derived from an EMBL/GenBank/DDBJ whole genome shotgun (WGS) entry which is preliminary data.</text>
</comment>
<dbReference type="Proteomes" id="UP001054837">
    <property type="component" value="Unassembled WGS sequence"/>
</dbReference>
<name>A0AAV4P8T7_9ARAC</name>
<accession>A0AAV4P8T7</accession>
<reference evidence="2 3" key="1">
    <citation type="submission" date="2021-06" db="EMBL/GenBank/DDBJ databases">
        <title>Caerostris darwini draft genome.</title>
        <authorList>
            <person name="Kono N."/>
            <person name="Arakawa K."/>
        </authorList>
    </citation>
    <scope>NUCLEOTIDE SEQUENCE [LARGE SCALE GENOMIC DNA]</scope>
</reference>
<dbReference type="AlphaFoldDB" id="A0AAV4P8T7"/>
<organism evidence="2 3">
    <name type="scientific">Caerostris darwini</name>
    <dbReference type="NCBI Taxonomy" id="1538125"/>
    <lineage>
        <taxon>Eukaryota</taxon>
        <taxon>Metazoa</taxon>
        <taxon>Ecdysozoa</taxon>
        <taxon>Arthropoda</taxon>
        <taxon>Chelicerata</taxon>
        <taxon>Arachnida</taxon>
        <taxon>Araneae</taxon>
        <taxon>Araneomorphae</taxon>
        <taxon>Entelegynae</taxon>
        <taxon>Araneoidea</taxon>
        <taxon>Araneidae</taxon>
        <taxon>Caerostris</taxon>
    </lineage>
</organism>
<evidence type="ECO:0000256" key="1">
    <source>
        <dbReference type="SAM" id="MobiDB-lite"/>
    </source>
</evidence>
<keyword evidence="3" id="KW-1185">Reference proteome</keyword>